<sequence>MDNKTFDDRYNVAPIIFKDWIKGRLDIADSVIFDFGCDTGVMSLGLIHHCSPKKVIGVDINDNYMNLLFEVSNRINIKKLPENLEFYVIEPQGNFSKIISKEVDCVFSWSVFEHVSQPILKQKVVDLYKILRKGGYAFIQIAPLYYSAFGSHLNMIITAPWAHLTTQLNLFQDYVFKAEKSGVYADEDDSNFEKIKASLWSLYSTLNKITSDELIKIFTSSGFTLIDKFTSCCQDTPPASLKAVYRKEVLITEQIVGLFRKNC</sequence>
<dbReference type="InterPro" id="IPR041698">
    <property type="entry name" value="Methyltransf_25"/>
</dbReference>
<evidence type="ECO:0000313" key="4">
    <source>
        <dbReference type="Proteomes" id="UP000663720"/>
    </source>
</evidence>
<reference evidence="3" key="1">
    <citation type="journal article" date="2021" name="Microb. Physiol.">
        <title>Proteogenomic Insights into the Physiology of Marine, Sulfate-Reducing, Filamentous Desulfonema limicola and Desulfonema magnum.</title>
        <authorList>
            <person name="Schnaars V."/>
            <person name="Wohlbrand L."/>
            <person name="Scheve S."/>
            <person name="Hinrichs C."/>
            <person name="Reinhardt R."/>
            <person name="Rabus R."/>
        </authorList>
    </citation>
    <scope>NUCLEOTIDE SEQUENCE</scope>
    <source>
        <strain evidence="3">5ac10</strain>
    </source>
</reference>
<dbReference type="PANTHER" id="PTHR43861:SF3">
    <property type="entry name" value="PUTATIVE (AFU_ORTHOLOGUE AFUA_2G14390)-RELATED"/>
    <property type="match status" value="1"/>
</dbReference>
<dbReference type="GO" id="GO:0032259">
    <property type="term" value="P:methylation"/>
    <property type="evidence" value="ECO:0007669"/>
    <property type="project" value="UniProtKB-KW"/>
</dbReference>
<organism evidence="3 4">
    <name type="scientific">Desulfonema limicola</name>
    <dbReference type="NCBI Taxonomy" id="45656"/>
    <lineage>
        <taxon>Bacteria</taxon>
        <taxon>Pseudomonadati</taxon>
        <taxon>Thermodesulfobacteriota</taxon>
        <taxon>Desulfobacteria</taxon>
        <taxon>Desulfobacterales</taxon>
        <taxon>Desulfococcaceae</taxon>
        <taxon>Desulfonema</taxon>
    </lineage>
</organism>
<dbReference type="RefSeq" id="WP_207692062.1">
    <property type="nucleotide sequence ID" value="NZ_CP061799.1"/>
</dbReference>
<dbReference type="Pfam" id="PF13649">
    <property type="entry name" value="Methyltransf_25"/>
    <property type="match status" value="1"/>
</dbReference>
<name>A0A975GGM5_9BACT</name>
<evidence type="ECO:0000256" key="1">
    <source>
        <dbReference type="ARBA" id="ARBA00022679"/>
    </source>
</evidence>
<dbReference type="GO" id="GO:0008168">
    <property type="term" value="F:methyltransferase activity"/>
    <property type="evidence" value="ECO:0007669"/>
    <property type="project" value="UniProtKB-KW"/>
</dbReference>
<dbReference type="SUPFAM" id="SSF53335">
    <property type="entry name" value="S-adenosyl-L-methionine-dependent methyltransferases"/>
    <property type="match status" value="1"/>
</dbReference>
<dbReference type="Proteomes" id="UP000663720">
    <property type="component" value="Chromosome"/>
</dbReference>
<keyword evidence="4" id="KW-1185">Reference proteome</keyword>
<dbReference type="Gene3D" id="3.40.50.150">
    <property type="entry name" value="Vaccinia Virus protein VP39"/>
    <property type="match status" value="1"/>
</dbReference>
<dbReference type="InterPro" id="IPR029063">
    <property type="entry name" value="SAM-dependent_MTases_sf"/>
</dbReference>
<accession>A0A975GGM5</accession>
<evidence type="ECO:0000259" key="2">
    <source>
        <dbReference type="Pfam" id="PF13649"/>
    </source>
</evidence>
<dbReference type="PANTHER" id="PTHR43861">
    <property type="entry name" value="TRANS-ACONITATE 2-METHYLTRANSFERASE-RELATED"/>
    <property type="match status" value="1"/>
</dbReference>
<keyword evidence="1" id="KW-0808">Transferase</keyword>
<feature type="domain" description="Methyltransferase" evidence="2">
    <location>
        <begin position="32"/>
        <end position="135"/>
    </location>
</feature>
<dbReference type="AlphaFoldDB" id="A0A975GGM5"/>
<dbReference type="KEGG" id="dli:dnl_27160"/>
<gene>
    <name evidence="3" type="ORF">dnl_27160</name>
</gene>
<proteinExistence type="predicted"/>
<keyword evidence="3" id="KW-0489">Methyltransferase</keyword>
<dbReference type="EMBL" id="CP061799">
    <property type="protein sequence ID" value="QTA80413.1"/>
    <property type="molecule type" value="Genomic_DNA"/>
</dbReference>
<evidence type="ECO:0000313" key="3">
    <source>
        <dbReference type="EMBL" id="QTA80413.1"/>
    </source>
</evidence>
<protein>
    <submittedName>
        <fullName evidence="3">SAM-dependent methyltransferase domain-containing protein</fullName>
    </submittedName>
</protein>